<feature type="compositionally biased region" description="Low complexity" evidence="2">
    <location>
        <begin position="709"/>
        <end position="723"/>
    </location>
</feature>
<feature type="compositionally biased region" description="Polar residues" evidence="2">
    <location>
        <begin position="734"/>
        <end position="764"/>
    </location>
</feature>
<organism evidence="4 5">
    <name type="scientific">Rhizopus stolonifer</name>
    <name type="common">Rhizopus nigricans</name>
    <dbReference type="NCBI Taxonomy" id="4846"/>
    <lineage>
        <taxon>Eukaryota</taxon>
        <taxon>Fungi</taxon>
        <taxon>Fungi incertae sedis</taxon>
        <taxon>Mucoromycota</taxon>
        <taxon>Mucoromycotina</taxon>
        <taxon>Mucoromycetes</taxon>
        <taxon>Mucorales</taxon>
        <taxon>Mucorineae</taxon>
        <taxon>Rhizopodaceae</taxon>
        <taxon>Rhizopus</taxon>
    </lineage>
</organism>
<dbReference type="OrthoDB" id="2285422at2759"/>
<name>A0A367KKH1_RHIST</name>
<dbReference type="PANTHER" id="PTHR46910">
    <property type="entry name" value="TRANSCRIPTION FACTOR PDR1"/>
    <property type="match status" value="1"/>
</dbReference>
<dbReference type="CDD" id="cd12148">
    <property type="entry name" value="fungal_TF_MHR"/>
    <property type="match status" value="1"/>
</dbReference>
<evidence type="ECO:0000256" key="1">
    <source>
        <dbReference type="ARBA" id="ARBA00023242"/>
    </source>
</evidence>
<feature type="domain" description="Xylanolytic transcriptional activator regulatory" evidence="3">
    <location>
        <begin position="264"/>
        <end position="415"/>
    </location>
</feature>
<dbReference type="Proteomes" id="UP000253551">
    <property type="component" value="Unassembled WGS sequence"/>
</dbReference>
<dbReference type="GO" id="GO:0003677">
    <property type="term" value="F:DNA binding"/>
    <property type="evidence" value="ECO:0007669"/>
    <property type="project" value="InterPro"/>
</dbReference>
<dbReference type="STRING" id="4846.A0A367KKH1"/>
<dbReference type="InterPro" id="IPR007219">
    <property type="entry name" value="XnlR_reg_dom"/>
</dbReference>
<dbReference type="GO" id="GO:0008270">
    <property type="term" value="F:zinc ion binding"/>
    <property type="evidence" value="ECO:0007669"/>
    <property type="project" value="InterPro"/>
</dbReference>
<keyword evidence="1" id="KW-0539">Nucleus</keyword>
<dbReference type="PANTHER" id="PTHR46910:SF1">
    <property type="entry name" value="MISCELLANEOUS ZN(II)2CYS6 TRANSCRIPTION FACTOR (EUROFUNG)-RELATED"/>
    <property type="match status" value="1"/>
</dbReference>
<reference evidence="4 5" key="1">
    <citation type="journal article" date="2018" name="G3 (Bethesda)">
        <title>Phylogenetic and Phylogenomic Definition of Rhizopus Species.</title>
        <authorList>
            <person name="Gryganskyi A.P."/>
            <person name="Golan J."/>
            <person name="Dolatabadi S."/>
            <person name="Mondo S."/>
            <person name="Robb S."/>
            <person name="Idnurm A."/>
            <person name="Muszewska A."/>
            <person name="Steczkiewicz K."/>
            <person name="Masonjones S."/>
            <person name="Liao H.L."/>
            <person name="Gajdeczka M.T."/>
            <person name="Anike F."/>
            <person name="Vuek A."/>
            <person name="Anishchenko I.M."/>
            <person name="Voigt K."/>
            <person name="de Hoog G.S."/>
            <person name="Smith M.E."/>
            <person name="Heitman J."/>
            <person name="Vilgalys R."/>
            <person name="Stajich J.E."/>
        </authorList>
    </citation>
    <scope>NUCLEOTIDE SEQUENCE [LARGE SCALE GENOMIC DNA]</scope>
    <source>
        <strain evidence="4 5">LSU 92-RS-03</strain>
    </source>
</reference>
<evidence type="ECO:0000259" key="3">
    <source>
        <dbReference type="Pfam" id="PF04082"/>
    </source>
</evidence>
<evidence type="ECO:0000313" key="5">
    <source>
        <dbReference type="Proteomes" id="UP000253551"/>
    </source>
</evidence>
<proteinExistence type="predicted"/>
<accession>A0A367KKH1</accession>
<keyword evidence="5" id="KW-1185">Reference proteome</keyword>
<dbReference type="EMBL" id="PJQM01001308">
    <property type="protein sequence ID" value="RCI02659.1"/>
    <property type="molecule type" value="Genomic_DNA"/>
</dbReference>
<feature type="compositionally biased region" description="Pro residues" evidence="2">
    <location>
        <begin position="699"/>
        <end position="708"/>
    </location>
</feature>
<dbReference type="GO" id="GO:0003700">
    <property type="term" value="F:DNA-binding transcription factor activity"/>
    <property type="evidence" value="ECO:0007669"/>
    <property type="project" value="InterPro"/>
</dbReference>
<sequence length="808" mass="92789">MPYDTVKRSTKRIRANLSSFNEEEDSDWHNTTIEFFNQKNAVTPAIQQNDWNNYKPYLVENSQSSVVSSPPIDYMLPVTPSTMPIDIPYSTNTSEQLDEASIDNTTPVSSLYWQDDYFSPSIPRTSISTETTITTAAFEPSTPHSLDSIVDLNSLNPVVADVLSKIQLFYTEKGINLESKVSNASDLRTLVDAFSHLCCNDVSDIDDKTNKQPQVNKIVLYRNKSNQTKPVNFFASTSDLGQIPNPHSSVYSANSLREITDACIDTFFTCWVRFKPILKKDEFMFWYRSQKRPMDTLIVNAICSYVFRHMVIHHSRPGLSQFLKNQDRLQEQEEYFYSRARECLDQSFDTPDRYTIVALLFMSVRAEPSKRHHYVGIASSSLHELGIYPRMKNEDVDCYEKEMDTRLWWFVWAIDFSLWTAGAPKNTPQPRVPGEVDLPQIFEQDIDDTENSVITFTYCLAIWKIQADIVAALYDTDHSELTAEQLAEYDKRLLDFHRGLPDYLQFDSGFEYGCADLFMACLRVNIEYNATRIILHKLFIPEMHDSRPSQASLESLNICLSTALTQLSAIKTCNMVDVGRCAFDRDELWRAAEVVSVAMDIYHTCASPEGRAKIIQGINVEDFTQGLVKSFEILRNTREYEFDYKNWLQVADWIQVEIRRHQLNTSYQHKIKDDRTTIKKPDFFLAHLKPHAIIVPLPSSLPPPPPPSSSSLSLPEKSQQPKTAPKKPKKIISFQNQFSVSPTHPSRKSSLSGTSPFVQFNNYAPSPEPKISKQQPQFVNGGKNQARFRYFNPRKMNKFLFIDEHPMM</sequence>
<dbReference type="Pfam" id="PF04082">
    <property type="entry name" value="Fungal_trans"/>
    <property type="match status" value="1"/>
</dbReference>
<dbReference type="AlphaFoldDB" id="A0A367KKH1"/>
<evidence type="ECO:0000256" key="2">
    <source>
        <dbReference type="SAM" id="MobiDB-lite"/>
    </source>
</evidence>
<protein>
    <recommendedName>
        <fullName evidence="3">Xylanolytic transcriptional activator regulatory domain-containing protein</fullName>
    </recommendedName>
</protein>
<dbReference type="GO" id="GO:0006351">
    <property type="term" value="P:DNA-templated transcription"/>
    <property type="evidence" value="ECO:0007669"/>
    <property type="project" value="InterPro"/>
</dbReference>
<dbReference type="InterPro" id="IPR050987">
    <property type="entry name" value="AtrR-like"/>
</dbReference>
<gene>
    <name evidence="4" type="ORF">CU098_011015</name>
</gene>
<feature type="region of interest" description="Disordered" evidence="2">
    <location>
        <begin position="696"/>
        <end position="778"/>
    </location>
</feature>
<comment type="caution">
    <text evidence="4">The sequence shown here is derived from an EMBL/GenBank/DDBJ whole genome shotgun (WGS) entry which is preliminary data.</text>
</comment>
<evidence type="ECO:0000313" key="4">
    <source>
        <dbReference type="EMBL" id="RCI02659.1"/>
    </source>
</evidence>